<evidence type="ECO:0000256" key="2">
    <source>
        <dbReference type="ARBA" id="ARBA00022670"/>
    </source>
</evidence>
<dbReference type="PANTHER" id="PTHR11804:SF84">
    <property type="entry name" value="SACCHAROLYSIN"/>
    <property type="match status" value="1"/>
</dbReference>
<dbReference type="InterPro" id="IPR024077">
    <property type="entry name" value="Neurolysin/TOP_dom2"/>
</dbReference>
<dbReference type="SUPFAM" id="SSF55486">
    <property type="entry name" value="Metalloproteases ('zincins'), catalytic domain"/>
    <property type="match status" value="1"/>
</dbReference>
<keyword evidence="4 7" id="KW-0378">Hydrolase</keyword>
<dbReference type="Proteomes" id="UP001189429">
    <property type="component" value="Unassembled WGS sequence"/>
</dbReference>
<evidence type="ECO:0000259" key="9">
    <source>
        <dbReference type="Pfam" id="PF01432"/>
    </source>
</evidence>
<feature type="domain" description="Peptidase M3A/M3B catalytic" evidence="9">
    <location>
        <begin position="32"/>
        <end position="239"/>
    </location>
</feature>
<dbReference type="InterPro" id="IPR001567">
    <property type="entry name" value="Pept_M3A_M3B_dom"/>
</dbReference>
<evidence type="ECO:0000256" key="8">
    <source>
        <dbReference type="SAM" id="MobiDB-lite"/>
    </source>
</evidence>
<proteinExistence type="inferred from homology"/>
<dbReference type="EMBL" id="CAUYUJ010019331">
    <property type="protein sequence ID" value="CAK0890286.1"/>
    <property type="molecule type" value="Genomic_DNA"/>
</dbReference>
<organism evidence="10 11">
    <name type="scientific">Prorocentrum cordatum</name>
    <dbReference type="NCBI Taxonomy" id="2364126"/>
    <lineage>
        <taxon>Eukaryota</taxon>
        <taxon>Sar</taxon>
        <taxon>Alveolata</taxon>
        <taxon>Dinophyceae</taxon>
        <taxon>Prorocentrales</taxon>
        <taxon>Prorocentraceae</taxon>
        <taxon>Prorocentrum</taxon>
    </lineage>
</organism>
<comment type="caution">
    <text evidence="10">The sequence shown here is derived from an EMBL/GenBank/DDBJ whole genome shotgun (WGS) entry which is preliminary data.</text>
</comment>
<name>A0ABN9WU33_9DINO</name>
<comment type="similarity">
    <text evidence="1 7">Belongs to the peptidase M3 family.</text>
</comment>
<sequence length="295" mass="32328">MAAGSEPGAPPARACSVKAPVLVPITRRAVCPEARRKMMEASQRRCIMGKNGPLLLELLGKRHAAARALGFASHAERMLSTKMAETPQRARHFCEDMLARLAPQRDAELRRLGARKACDGAGRQRGQKRGADGSVVPEEDGCPVEPWDVPFYMVSSSAGDLLKREELCFDDEKTKEFFPLVATIDKLLAVYSEMLGFTFSRSATLPTWHEEVAAFEVRRREGGELVGHIGGRMLDQHPRVRDNLVDDDRLVRDGLPLAPSFVIPPRGGAAFPRAPTSQTFLGPRGTGQRCCAGTR</sequence>
<gene>
    <name evidence="10" type="ORF">PCOR1329_LOCUS70565</name>
</gene>
<evidence type="ECO:0000256" key="1">
    <source>
        <dbReference type="ARBA" id="ARBA00006040"/>
    </source>
</evidence>
<feature type="region of interest" description="Disordered" evidence="8">
    <location>
        <begin position="118"/>
        <end position="141"/>
    </location>
</feature>
<accession>A0ABN9WU33</accession>
<evidence type="ECO:0000313" key="11">
    <source>
        <dbReference type="Proteomes" id="UP001189429"/>
    </source>
</evidence>
<keyword evidence="5 7" id="KW-0862">Zinc</keyword>
<keyword evidence="11" id="KW-1185">Reference proteome</keyword>
<keyword evidence="3 7" id="KW-0479">Metal-binding</keyword>
<dbReference type="InterPro" id="IPR045090">
    <property type="entry name" value="Pept_M3A_M3B"/>
</dbReference>
<evidence type="ECO:0000256" key="4">
    <source>
        <dbReference type="ARBA" id="ARBA00022801"/>
    </source>
</evidence>
<evidence type="ECO:0000313" key="10">
    <source>
        <dbReference type="EMBL" id="CAK0890286.1"/>
    </source>
</evidence>
<protein>
    <recommendedName>
        <fullName evidence="9">Peptidase M3A/M3B catalytic domain-containing protein</fullName>
    </recommendedName>
</protein>
<evidence type="ECO:0000256" key="3">
    <source>
        <dbReference type="ARBA" id="ARBA00022723"/>
    </source>
</evidence>
<keyword evidence="6 7" id="KW-0482">Metalloprotease</keyword>
<evidence type="ECO:0000256" key="5">
    <source>
        <dbReference type="ARBA" id="ARBA00022833"/>
    </source>
</evidence>
<dbReference type="Pfam" id="PF01432">
    <property type="entry name" value="Peptidase_M3"/>
    <property type="match status" value="1"/>
</dbReference>
<reference evidence="10" key="1">
    <citation type="submission" date="2023-10" db="EMBL/GenBank/DDBJ databases">
        <authorList>
            <person name="Chen Y."/>
            <person name="Shah S."/>
            <person name="Dougan E. K."/>
            <person name="Thang M."/>
            <person name="Chan C."/>
        </authorList>
    </citation>
    <scope>NUCLEOTIDE SEQUENCE [LARGE SCALE GENOMIC DNA]</scope>
</reference>
<dbReference type="PANTHER" id="PTHR11804">
    <property type="entry name" value="PROTEASE M3 THIMET OLIGOPEPTIDASE-RELATED"/>
    <property type="match status" value="1"/>
</dbReference>
<comment type="cofactor">
    <cofactor evidence="7">
        <name>Zn(2+)</name>
        <dbReference type="ChEBI" id="CHEBI:29105"/>
    </cofactor>
    <text evidence="7">Binds 1 zinc ion.</text>
</comment>
<keyword evidence="2 7" id="KW-0645">Protease</keyword>
<dbReference type="Gene3D" id="1.10.1370.10">
    <property type="entry name" value="Neurolysin, domain 3"/>
    <property type="match status" value="1"/>
</dbReference>
<evidence type="ECO:0000256" key="7">
    <source>
        <dbReference type="RuleBase" id="RU003435"/>
    </source>
</evidence>
<evidence type="ECO:0000256" key="6">
    <source>
        <dbReference type="ARBA" id="ARBA00023049"/>
    </source>
</evidence>